<evidence type="ECO:0000256" key="2">
    <source>
        <dbReference type="ARBA" id="ARBA00007118"/>
    </source>
</evidence>
<dbReference type="InterPro" id="IPR000415">
    <property type="entry name" value="Nitroreductase-like"/>
</dbReference>
<evidence type="ECO:0000256" key="3">
    <source>
        <dbReference type="ARBA" id="ARBA00022630"/>
    </source>
</evidence>
<dbReference type="Pfam" id="PF00881">
    <property type="entry name" value="Nitroreductase"/>
    <property type="match status" value="1"/>
</dbReference>
<dbReference type="SUPFAM" id="SSF55469">
    <property type="entry name" value="FMN-dependent nitroreductase-like"/>
    <property type="match status" value="1"/>
</dbReference>
<dbReference type="InterPro" id="IPR029479">
    <property type="entry name" value="Nitroreductase"/>
</dbReference>
<evidence type="ECO:0000256" key="6">
    <source>
        <dbReference type="ARBA" id="ARBA00023002"/>
    </source>
</evidence>
<name>A0A4V1G3M3_9BACL</name>
<sequence>MDVMEAMKKRYSAKEFDPSKSISSENMRNIEALLQLAPSSTNLQPWHFIIAQTDEGKKRMARAAEGLFIFNKSKVLNAAAVVVFATKTDISEEYLQHLTDREDQDGRFAQGNFKTDNHNGRKMFVDFHKFDYKDVQQWAEKQVYLNLGSFLLGVAALDIDAVAMEGMDFQALDDEFSLNEKGFSSCVVVALGYRAPSDFNAALPKSRLDVAEIIEHV</sequence>
<keyword evidence="9" id="KW-1185">Reference proteome</keyword>
<reference evidence="8 9" key="1">
    <citation type="submission" date="2019-05" db="EMBL/GenBank/DDBJ databases">
        <authorList>
            <person name="Chen C."/>
        </authorList>
    </citation>
    <scope>NUCLEOTIDE SEQUENCE [LARGE SCALE GENOMIC DNA]</scope>
    <source>
        <strain evidence="8 9">HB172198</strain>
    </source>
</reference>
<dbReference type="EMBL" id="CP040396">
    <property type="protein sequence ID" value="QCT01694.1"/>
    <property type="molecule type" value="Genomic_DNA"/>
</dbReference>
<keyword evidence="5" id="KW-0521">NADP</keyword>
<dbReference type="PANTHER" id="PTHR43673">
    <property type="entry name" value="NAD(P)H NITROREDUCTASE YDGI-RELATED"/>
    <property type="match status" value="1"/>
</dbReference>
<dbReference type="AlphaFoldDB" id="A0A4V1G3M3"/>
<evidence type="ECO:0000256" key="5">
    <source>
        <dbReference type="ARBA" id="ARBA00022857"/>
    </source>
</evidence>
<organism evidence="8 9">
    <name type="scientific">Paenibacillus algicola</name>
    <dbReference type="NCBI Taxonomy" id="2565926"/>
    <lineage>
        <taxon>Bacteria</taxon>
        <taxon>Bacillati</taxon>
        <taxon>Bacillota</taxon>
        <taxon>Bacilli</taxon>
        <taxon>Bacillales</taxon>
        <taxon>Paenibacillaceae</taxon>
        <taxon>Paenibacillus</taxon>
    </lineage>
</organism>
<evidence type="ECO:0000259" key="7">
    <source>
        <dbReference type="Pfam" id="PF00881"/>
    </source>
</evidence>
<gene>
    <name evidence="8" type="ORF">E6C60_0976</name>
</gene>
<protein>
    <submittedName>
        <fullName evidence="8">Dihydropteridine reductase</fullName>
    </submittedName>
</protein>
<feature type="domain" description="Nitroreductase" evidence="7">
    <location>
        <begin position="8"/>
        <end position="193"/>
    </location>
</feature>
<dbReference type="PANTHER" id="PTHR43673:SF2">
    <property type="entry name" value="NITROREDUCTASE"/>
    <property type="match status" value="1"/>
</dbReference>
<proteinExistence type="inferred from homology"/>
<dbReference type="KEGG" id="palo:E6C60_0976"/>
<dbReference type="GO" id="GO:0016491">
    <property type="term" value="F:oxidoreductase activity"/>
    <property type="evidence" value="ECO:0007669"/>
    <property type="project" value="UniProtKB-KW"/>
</dbReference>
<evidence type="ECO:0000256" key="4">
    <source>
        <dbReference type="ARBA" id="ARBA00022643"/>
    </source>
</evidence>
<dbReference type="OrthoDB" id="9809288at2"/>
<dbReference type="NCBIfam" id="NF008275">
    <property type="entry name" value="PRK11053.1"/>
    <property type="match status" value="1"/>
</dbReference>
<comment type="cofactor">
    <cofactor evidence="1">
        <name>FMN</name>
        <dbReference type="ChEBI" id="CHEBI:58210"/>
    </cofactor>
</comment>
<dbReference type="Gene3D" id="3.40.109.10">
    <property type="entry name" value="NADH Oxidase"/>
    <property type="match status" value="1"/>
</dbReference>
<evidence type="ECO:0000256" key="1">
    <source>
        <dbReference type="ARBA" id="ARBA00001917"/>
    </source>
</evidence>
<evidence type="ECO:0000313" key="8">
    <source>
        <dbReference type="EMBL" id="QCT01694.1"/>
    </source>
</evidence>
<keyword evidence="6" id="KW-0560">Oxidoreductase</keyword>
<dbReference type="CDD" id="cd02149">
    <property type="entry name" value="NfsB-like"/>
    <property type="match status" value="1"/>
</dbReference>
<accession>A0A4V1G3M3</accession>
<dbReference type="InterPro" id="IPR033878">
    <property type="entry name" value="NfsB-like"/>
</dbReference>
<keyword evidence="3" id="KW-0285">Flavoprotein</keyword>
<keyword evidence="4" id="KW-0288">FMN</keyword>
<comment type="similarity">
    <text evidence="2">Belongs to the nitroreductase family.</text>
</comment>
<dbReference type="Proteomes" id="UP000300879">
    <property type="component" value="Chromosome"/>
</dbReference>
<evidence type="ECO:0000313" key="9">
    <source>
        <dbReference type="Proteomes" id="UP000300879"/>
    </source>
</evidence>